<evidence type="ECO:0000313" key="12">
    <source>
        <dbReference type="Proteomes" id="UP000316095"/>
    </source>
</evidence>
<dbReference type="EMBL" id="SJPG01000001">
    <property type="protein sequence ID" value="TWT59414.1"/>
    <property type="molecule type" value="Genomic_DNA"/>
</dbReference>
<reference evidence="11 12" key="1">
    <citation type="submission" date="2019-02" db="EMBL/GenBank/DDBJ databases">
        <title>Deep-cultivation of Planctomycetes and their phenomic and genomic characterization uncovers novel biology.</title>
        <authorList>
            <person name="Wiegand S."/>
            <person name="Jogler M."/>
            <person name="Boedeker C."/>
            <person name="Pinto D."/>
            <person name="Vollmers J."/>
            <person name="Rivas-Marin E."/>
            <person name="Kohn T."/>
            <person name="Peeters S.H."/>
            <person name="Heuer A."/>
            <person name="Rast P."/>
            <person name="Oberbeckmann S."/>
            <person name="Bunk B."/>
            <person name="Jeske O."/>
            <person name="Meyerdierks A."/>
            <person name="Storesund J.E."/>
            <person name="Kallscheuer N."/>
            <person name="Luecker S."/>
            <person name="Lage O.M."/>
            <person name="Pohl T."/>
            <person name="Merkel B.J."/>
            <person name="Hornburger P."/>
            <person name="Mueller R.-W."/>
            <person name="Bruemmer F."/>
            <person name="Labrenz M."/>
            <person name="Spormann A.M."/>
            <person name="Op Den Camp H."/>
            <person name="Overmann J."/>
            <person name="Amann R."/>
            <person name="Jetten M.S.M."/>
            <person name="Mascher T."/>
            <person name="Medema M.H."/>
            <person name="Devos D.P."/>
            <person name="Kaster A.-K."/>
            <person name="Ovreas L."/>
            <person name="Rohde M."/>
            <person name="Galperin M.Y."/>
            <person name="Jogler C."/>
        </authorList>
    </citation>
    <scope>NUCLEOTIDE SEQUENCE [LARGE SCALE GENOMIC DNA]</scope>
    <source>
        <strain evidence="11 12">Pan54</strain>
    </source>
</reference>
<keyword evidence="5 9" id="KW-0653">Protein transport</keyword>
<keyword evidence="12" id="KW-1185">Reference proteome</keyword>
<evidence type="ECO:0000256" key="4">
    <source>
        <dbReference type="ARBA" id="ARBA00022692"/>
    </source>
</evidence>
<evidence type="ECO:0000256" key="6">
    <source>
        <dbReference type="ARBA" id="ARBA00022989"/>
    </source>
</evidence>
<evidence type="ECO:0000256" key="2">
    <source>
        <dbReference type="ARBA" id="ARBA00022448"/>
    </source>
</evidence>
<dbReference type="AlphaFoldDB" id="A0A5C5X990"/>
<evidence type="ECO:0000256" key="7">
    <source>
        <dbReference type="ARBA" id="ARBA00023010"/>
    </source>
</evidence>
<feature type="compositionally biased region" description="Basic and acidic residues" evidence="10">
    <location>
        <begin position="63"/>
        <end position="89"/>
    </location>
</feature>
<organism evidence="11 12">
    <name type="scientific">Rubinisphaera italica</name>
    <dbReference type="NCBI Taxonomy" id="2527969"/>
    <lineage>
        <taxon>Bacteria</taxon>
        <taxon>Pseudomonadati</taxon>
        <taxon>Planctomycetota</taxon>
        <taxon>Planctomycetia</taxon>
        <taxon>Planctomycetales</taxon>
        <taxon>Planctomycetaceae</taxon>
        <taxon>Rubinisphaera</taxon>
    </lineage>
</organism>
<dbReference type="Proteomes" id="UP000316095">
    <property type="component" value="Unassembled WGS sequence"/>
</dbReference>
<comment type="function">
    <text evidence="9">Part of the twin-arginine translocation (Tat) system that transports large folded proteins containing a characteristic twin-arginine motif in their signal peptide across membranes. TatA could form the protein-conducting channel of the Tat system.</text>
</comment>
<comment type="subunit">
    <text evidence="9">Forms a complex with TatC.</text>
</comment>
<evidence type="ECO:0000256" key="8">
    <source>
        <dbReference type="ARBA" id="ARBA00023136"/>
    </source>
</evidence>
<dbReference type="HAMAP" id="MF_00236">
    <property type="entry name" value="TatA_E"/>
    <property type="match status" value="1"/>
</dbReference>
<proteinExistence type="inferred from homology"/>
<evidence type="ECO:0000256" key="1">
    <source>
        <dbReference type="ARBA" id="ARBA00004162"/>
    </source>
</evidence>
<evidence type="ECO:0000256" key="3">
    <source>
        <dbReference type="ARBA" id="ARBA00022475"/>
    </source>
</evidence>
<dbReference type="RefSeq" id="WP_146501561.1">
    <property type="nucleotide sequence ID" value="NZ_SJPG01000001.1"/>
</dbReference>
<comment type="similarity">
    <text evidence="9">Belongs to the TatA/E family.</text>
</comment>
<sequence length="89" mass="10041">MFSPGWTEMIIIGFIALLLFGKRLPEVARSLGQGFVEFKRGMTSIETDMRKAAYSEPAPAKPVETKRVEEDLRPTADKFEAPEPPRQDD</sequence>
<evidence type="ECO:0000256" key="9">
    <source>
        <dbReference type="HAMAP-Rule" id="MF_00236"/>
    </source>
</evidence>
<feature type="region of interest" description="Disordered" evidence="10">
    <location>
        <begin position="50"/>
        <end position="89"/>
    </location>
</feature>
<name>A0A5C5X990_9PLAN</name>
<dbReference type="GO" id="GO:0033281">
    <property type="term" value="C:TAT protein transport complex"/>
    <property type="evidence" value="ECO:0007669"/>
    <property type="project" value="UniProtKB-UniRule"/>
</dbReference>
<dbReference type="Gene3D" id="1.20.5.3310">
    <property type="match status" value="1"/>
</dbReference>
<dbReference type="PANTHER" id="PTHR42982">
    <property type="entry name" value="SEC-INDEPENDENT PROTEIN TRANSLOCASE PROTEIN TATA"/>
    <property type="match status" value="1"/>
</dbReference>
<gene>
    <name evidence="9" type="primary">tatA</name>
    <name evidence="11" type="ORF">Pan54_01200</name>
</gene>
<evidence type="ECO:0000313" key="11">
    <source>
        <dbReference type="EMBL" id="TWT59414.1"/>
    </source>
</evidence>
<keyword evidence="3 9" id="KW-1003">Cell membrane</keyword>
<dbReference type="InterPro" id="IPR006312">
    <property type="entry name" value="TatA/E"/>
</dbReference>
<keyword evidence="8 9" id="KW-0472">Membrane</keyword>
<dbReference type="PANTHER" id="PTHR42982:SF1">
    <property type="entry name" value="SEC-INDEPENDENT PROTEIN TRANSLOCASE PROTEIN TATA"/>
    <property type="match status" value="1"/>
</dbReference>
<dbReference type="Pfam" id="PF02416">
    <property type="entry name" value="TatA_B_E"/>
    <property type="match status" value="1"/>
</dbReference>
<dbReference type="GO" id="GO:0008320">
    <property type="term" value="F:protein transmembrane transporter activity"/>
    <property type="evidence" value="ECO:0007669"/>
    <property type="project" value="UniProtKB-UniRule"/>
</dbReference>
<dbReference type="OrthoDB" id="282899at2"/>
<dbReference type="InterPro" id="IPR003369">
    <property type="entry name" value="TatA/B/E"/>
</dbReference>
<accession>A0A5C5X990</accession>
<protein>
    <recommendedName>
        <fullName evidence="9">Sec-independent protein translocase protein TatA</fullName>
    </recommendedName>
</protein>
<keyword evidence="7 9" id="KW-0811">Translocation</keyword>
<comment type="subcellular location">
    <subcellularLocation>
        <location evidence="1 9">Cell membrane</location>
        <topology evidence="1 9">Single-pass membrane protein</topology>
    </subcellularLocation>
</comment>
<keyword evidence="2 9" id="KW-0813">Transport</keyword>
<keyword evidence="4 9" id="KW-0812">Transmembrane</keyword>
<comment type="caution">
    <text evidence="11">The sequence shown here is derived from an EMBL/GenBank/DDBJ whole genome shotgun (WGS) entry which is preliminary data.</text>
</comment>
<keyword evidence="6 9" id="KW-1133">Transmembrane helix</keyword>
<evidence type="ECO:0000256" key="5">
    <source>
        <dbReference type="ARBA" id="ARBA00022927"/>
    </source>
</evidence>
<evidence type="ECO:0000256" key="10">
    <source>
        <dbReference type="SAM" id="MobiDB-lite"/>
    </source>
</evidence>
<dbReference type="GO" id="GO:0043953">
    <property type="term" value="P:protein transport by the Tat complex"/>
    <property type="evidence" value="ECO:0007669"/>
    <property type="project" value="UniProtKB-UniRule"/>
</dbReference>